<organism evidence="2">
    <name type="scientific">Rosellinia necatrix</name>
    <name type="common">White root-rot fungus</name>
    <dbReference type="NCBI Taxonomy" id="77044"/>
    <lineage>
        <taxon>Eukaryota</taxon>
        <taxon>Fungi</taxon>
        <taxon>Dikarya</taxon>
        <taxon>Ascomycota</taxon>
        <taxon>Pezizomycotina</taxon>
        <taxon>Sordariomycetes</taxon>
        <taxon>Xylariomycetidae</taxon>
        <taxon>Xylariales</taxon>
        <taxon>Xylariaceae</taxon>
        <taxon>Rosellinia</taxon>
    </lineage>
</organism>
<dbReference type="Gene3D" id="3.40.630.30">
    <property type="match status" value="1"/>
</dbReference>
<dbReference type="InterPro" id="IPR052523">
    <property type="entry name" value="Trichothecene_AcTrans"/>
</dbReference>
<dbReference type="OMA" id="QYYYVFS"/>
<keyword evidence="3" id="KW-1185">Reference proteome</keyword>
<dbReference type="OrthoDB" id="544277at2759"/>
<keyword evidence="2" id="KW-0012">Acyltransferase</keyword>
<sequence>MATPSGTTPAPEAPRITQGGKELIPHAVPVLTGAFRDDPIFNYFMGALSEEERRAFLPVFLAGLLKAGTLNKGILLEASSWGCCAVMMPPGRRVDNPRTVLQGGLVGITLQLKPLGIKRVLVEHANAVKRAKRKAFTRRELAEYWYLFIIGTDPGRQRQGLAGALLEHMKAHARGHGRPLWLEASNPNAKGVYAKHGFEEVEEMTLGVGLVGPDGLAKKGGEGVKTWGMVWRPETKK</sequence>
<evidence type="ECO:0000313" key="2">
    <source>
        <dbReference type="EMBL" id="GAP91614.1"/>
    </source>
</evidence>
<dbReference type="PROSITE" id="PS51186">
    <property type="entry name" value="GNAT"/>
    <property type="match status" value="1"/>
</dbReference>
<dbReference type="InterPro" id="IPR000182">
    <property type="entry name" value="GNAT_dom"/>
</dbReference>
<name>A0A1W2TSV0_ROSNE</name>
<gene>
    <name evidence="2" type="ORF">SAMD00023353_6400370</name>
</gene>
<protein>
    <submittedName>
        <fullName evidence="2">Putative acyl-N-acyltransferase</fullName>
    </submittedName>
</protein>
<dbReference type="CDD" id="cd04301">
    <property type="entry name" value="NAT_SF"/>
    <property type="match status" value="1"/>
</dbReference>
<dbReference type="EMBL" id="DF977509">
    <property type="protein sequence ID" value="GAP91614.1"/>
    <property type="molecule type" value="Genomic_DNA"/>
</dbReference>
<feature type="domain" description="N-acetyltransferase" evidence="1">
    <location>
        <begin position="143"/>
        <end position="222"/>
    </location>
</feature>
<dbReference type="AlphaFoldDB" id="A0A1W2TSV0"/>
<evidence type="ECO:0000313" key="3">
    <source>
        <dbReference type="Proteomes" id="UP000054516"/>
    </source>
</evidence>
<keyword evidence="2" id="KW-0808">Transferase</keyword>
<evidence type="ECO:0000259" key="1">
    <source>
        <dbReference type="PROSITE" id="PS51186"/>
    </source>
</evidence>
<dbReference type="InterPro" id="IPR016181">
    <property type="entry name" value="Acyl_CoA_acyltransferase"/>
</dbReference>
<dbReference type="PANTHER" id="PTHR42791:SF1">
    <property type="entry name" value="N-ACETYLTRANSFERASE DOMAIN-CONTAINING PROTEIN"/>
    <property type="match status" value="1"/>
</dbReference>
<reference evidence="2" key="1">
    <citation type="submission" date="2016-03" db="EMBL/GenBank/DDBJ databases">
        <title>Draft genome sequence of Rosellinia necatrix.</title>
        <authorList>
            <person name="Kanematsu S."/>
        </authorList>
    </citation>
    <scope>NUCLEOTIDE SEQUENCE [LARGE SCALE GENOMIC DNA]</scope>
    <source>
        <strain evidence="2">W97</strain>
    </source>
</reference>
<dbReference type="STRING" id="77044.A0A1W2TSV0"/>
<dbReference type="Pfam" id="PF13508">
    <property type="entry name" value="Acetyltransf_7"/>
    <property type="match status" value="1"/>
</dbReference>
<accession>A0A1W2TSV0</accession>
<dbReference type="Proteomes" id="UP000054516">
    <property type="component" value="Unassembled WGS sequence"/>
</dbReference>
<proteinExistence type="predicted"/>
<dbReference type="PANTHER" id="PTHR42791">
    <property type="entry name" value="GNAT FAMILY ACETYLTRANSFERASE"/>
    <property type="match status" value="1"/>
</dbReference>
<dbReference type="SUPFAM" id="SSF55729">
    <property type="entry name" value="Acyl-CoA N-acyltransferases (Nat)"/>
    <property type="match status" value="1"/>
</dbReference>
<dbReference type="GO" id="GO:0016747">
    <property type="term" value="F:acyltransferase activity, transferring groups other than amino-acyl groups"/>
    <property type="evidence" value="ECO:0007669"/>
    <property type="project" value="InterPro"/>
</dbReference>